<evidence type="ECO:0000313" key="1">
    <source>
        <dbReference type="EMBL" id="CAC5382504.1"/>
    </source>
</evidence>
<name>A0A6J8BI21_MYTCO</name>
<proteinExistence type="predicted"/>
<protein>
    <submittedName>
        <fullName evidence="1">Uncharacterized protein</fullName>
    </submittedName>
</protein>
<dbReference type="AlphaFoldDB" id="A0A6J8BI21"/>
<sequence>MNKKTKLKCRSGETVQGNINTELIFRRALALTKCRDNVTVEKLLSFPIGPIPTSLFHDGGTMRKCVKSDLARLNTNNLRSVMLEGERLSNDVLVLSVHYFPRMLNTYQLWLFMGSVTSGKDGRRYITVHELCSSLTNITREILPAAYALTGSDTTSSLFGIGKSMFLSF</sequence>
<dbReference type="Proteomes" id="UP000507470">
    <property type="component" value="Unassembled WGS sequence"/>
</dbReference>
<keyword evidence="2" id="KW-1185">Reference proteome</keyword>
<organism evidence="1 2">
    <name type="scientific">Mytilus coruscus</name>
    <name type="common">Sea mussel</name>
    <dbReference type="NCBI Taxonomy" id="42192"/>
    <lineage>
        <taxon>Eukaryota</taxon>
        <taxon>Metazoa</taxon>
        <taxon>Spiralia</taxon>
        <taxon>Lophotrochozoa</taxon>
        <taxon>Mollusca</taxon>
        <taxon>Bivalvia</taxon>
        <taxon>Autobranchia</taxon>
        <taxon>Pteriomorphia</taxon>
        <taxon>Mytilida</taxon>
        <taxon>Mytiloidea</taxon>
        <taxon>Mytilidae</taxon>
        <taxon>Mytilinae</taxon>
        <taxon>Mytilus</taxon>
    </lineage>
</organism>
<dbReference type="OrthoDB" id="6156806at2759"/>
<gene>
    <name evidence="1" type="ORF">MCOR_18326</name>
</gene>
<dbReference type="EMBL" id="CACVKT020003231">
    <property type="protein sequence ID" value="CAC5382504.1"/>
    <property type="molecule type" value="Genomic_DNA"/>
</dbReference>
<evidence type="ECO:0000313" key="2">
    <source>
        <dbReference type="Proteomes" id="UP000507470"/>
    </source>
</evidence>
<accession>A0A6J8BI21</accession>
<reference evidence="1 2" key="1">
    <citation type="submission" date="2020-06" db="EMBL/GenBank/DDBJ databases">
        <authorList>
            <person name="Li R."/>
            <person name="Bekaert M."/>
        </authorList>
    </citation>
    <scope>NUCLEOTIDE SEQUENCE [LARGE SCALE GENOMIC DNA]</scope>
    <source>
        <strain evidence="2">wild</strain>
    </source>
</reference>